<reference evidence="15" key="2">
    <citation type="submission" date="2021-04" db="EMBL/GenBank/DDBJ databases">
        <authorList>
            <person name="Gilroy R."/>
        </authorList>
    </citation>
    <scope>NUCLEOTIDE SEQUENCE</scope>
    <source>
        <strain evidence="15">CHK183-1962</strain>
    </source>
</reference>
<evidence type="ECO:0000256" key="6">
    <source>
        <dbReference type="ARBA" id="ARBA00022801"/>
    </source>
</evidence>
<keyword evidence="2" id="KW-0540">Nuclease</keyword>
<dbReference type="EMBL" id="DXEK01000194">
    <property type="protein sequence ID" value="HIX78285.1"/>
    <property type="molecule type" value="Genomic_DNA"/>
</dbReference>
<dbReference type="InterPro" id="IPR049035">
    <property type="entry name" value="ADDB_N"/>
</dbReference>
<sequence>MSLQFIFGNSGAGKSEYGFRYIIEKAMRHPDRRFLVVVPEQFTMQTQKTIVSMHPDGGILNIDVLSFQRLAYRIFEETGGELRPLLSETGKTLVLQRIAQEQEKNLKVLGQNLKRHGAVTKMKSLVSELMQYQVTGEDLELWRERAKEKPLLALKLQDIRCIYQAFEEYLRDSYVTPEGVLEVLTARLEQSEKIRTSEILFDGFVGFTPIQLKVLKELMGLSPKLMVTVTMDERENPVGRCGPQNLFFASKKMVRQLLERAHEAHCEVLPEVWTKRGVHSRFREGSALDFLEQNLYRYNRAQWNGVPDGELSIRVMVNPQEELRAVTAKIHELVRAGKYRYREIAVISGDLSSYASYARQIFREAGIPCFIDEKHTVLMNPFVEFLRAALDLIVQDFSYEAVFRYLRCGMGCLSREETDELENYVIALGIRGFKRYRETWTRCYRGMKPEELLHINELRGRFLEEVEALAEGMKQRKTSVLFKTKTLYDFIVKSDCQRKLERQKNMFQEQCEAAMAREYAQIYGIVMELLDKLVEVLGDETISLSDYQEILEAGFQEAQVAVIPPSADQVLIGDNERTRLKNIRVLFFVGVNEGLIPRHTGSGGILSEPDREELKKNQAELSPTSREEMYMQRFYLYLNLAKPSEKLYLSYCRTNAKGESLMPSYLIGSFRKMFPKLEVLETGETSDSPETPLDALPAFLEGLHQAVKGQAAPEFLELYRWYKNHPEAGIPADDYVEAAFFRNPKDVIGRTAAHALYGQVLTNSATRLEKYAACAFAHFMEYGLRLQERVQYEFRANDMGSVMHEALEQFSRLLEKEGLDWKSLDEEERNRLIDESVEAVIGDYGNTILQSSSRNRYMILRVKRILRRTVWALQEQLKKGSFTPGAFEVSFAMEDSLDAINITLSDEEKLRLRGRIDRMDVCEKNDTVYVKIIDYKSGNTSLDLVALYYGLQLQLVVYMDAALELEEKKHPGKDVEPAGIFYYHIGDPMLEKKDGESDEAWNRRLLAALKMDGLVNADPEVVALLDWTVGAGASSDVVPVGYKKDGSFNSYSKVATREEFSVIRKYTELKIREIGRGILDGNAEASPYQLGTRNACTFCPYGGICGFDQRLPGFQYRKLKTLDDFELIKAMQEDIETWE</sequence>
<keyword evidence="13" id="KW-0234">DNA repair</keyword>
<dbReference type="InterPro" id="IPR011604">
    <property type="entry name" value="PDDEXK-like_dom_sf"/>
</dbReference>
<gene>
    <name evidence="15" type="primary">addB</name>
    <name evidence="15" type="ORF">H9734_11960</name>
</gene>
<dbReference type="GO" id="GO:0003677">
    <property type="term" value="F:DNA binding"/>
    <property type="evidence" value="ECO:0007669"/>
    <property type="project" value="UniProtKB-KW"/>
</dbReference>
<evidence type="ECO:0000256" key="1">
    <source>
        <dbReference type="ARBA" id="ARBA00022485"/>
    </source>
</evidence>
<evidence type="ECO:0000256" key="2">
    <source>
        <dbReference type="ARBA" id="ARBA00022722"/>
    </source>
</evidence>
<proteinExistence type="predicted"/>
<evidence type="ECO:0000256" key="12">
    <source>
        <dbReference type="ARBA" id="ARBA00023125"/>
    </source>
</evidence>
<dbReference type="SUPFAM" id="SSF52540">
    <property type="entry name" value="P-loop containing nucleoside triphosphate hydrolases"/>
    <property type="match status" value="1"/>
</dbReference>
<keyword evidence="12" id="KW-0238">DNA-binding</keyword>
<comment type="caution">
    <text evidence="15">The sequence shown here is derived from an EMBL/GenBank/DDBJ whole genome shotgun (WGS) entry which is preliminary data.</text>
</comment>
<evidence type="ECO:0000256" key="11">
    <source>
        <dbReference type="ARBA" id="ARBA00023014"/>
    </source>
</evidence>
<dbReference type="PANTHER" id="PTHR30591">
    <property type="entry name" value="RECBCD ENZYME SUBUNIT RECC"/>
    <property type="match status" value="1"/>
</dbReference>
<reference evidence="15" key="1">
    <citation type="journal article" date="2021" name="PeerJ">
        <title>Extensive microbial diversity within the chicken gut microbiome revealed by metagenomics and culture.</title>
        <authorList>
            <person name="Gilroy R."/>
            <person name="Ravi A."/>
            <person name="Getino M."/>
            <person name="Pursley I."/>
            <person name="Horton D.L."/>
            <person name="Alikhan N.F."/>
            <person name="Baker D."/>
            <person name="Gharbi K."/>
            <person name="Hall N."/>
            <person name="Watson M."/>
            <person name="Adriaenssens E.M."/>
            <person name="Foster-Nyarko E."/>
            <person name="Jarju S."/>
            <person name="Secka A."/>
            <person name="Antonio M."/>
            <person name="Oren A."/>
            <person name="Chaudhuri R.R."/>
            <person name="La Ragione R."/>
            <person name="Hildebrand F."/>
            <person name="Pallen M.J."/>
        </authorList>
    </citation>
    <scope>NUCLEOTIDE SEQUENCE</scope>
    <source>
        <strain evidence="15">CHK183-1962</strain>
    </source>
</reference>
<dbReference type="InterPro" id="IPR027417">
    <property type="entry name" value="P-loop_NTPase"/>
</dbReference>
<dbReference type="GO" id="GO:0046872">
    <property type="term" value="F:metal ion binding"/>
    <property type="evidence" value="ECO:0007669"/>
    <property type="project" value="UniProtKB-KW"/>
</dbReference>
<organism evidence="15 16">
    <name type="scientific">Candidatus Fusicatenibacter merdavium</name>
    <dbReference type="NCBI Taxonomy" id="2838600"/>
    <lineage>
        <taxon>Bacteria</taxon>
        <taxon>Bacillati</taxon>
        <taxon>Bacillota</taxon>
        <taxon>Clostridia</taxon>
        <taxon>Lachnospirales</taxon>
        <taxon>Lachnospiraceae</taxon>
        <taxon>Fusicatenibacter</taxon>
    </lineage>
</organism>
<dbReference type="Gene3D" id="3.90.320.10">
    <property type="match status" value="1"/>
</dbReference>
<dbReference type="Pfam" id="PF12705">
    <property type="entry name" value="PDDEXK_1"/>
    <property type="match status" value="1"/>
</dbReference>
<dbReference type="InterPro" id="IPR014140">
    <property type="entry name" value="DNA_helicase_suAddB"/>
</dbReference>
<evidence type="ECO:0000256" key="9">
    <source>
        <dbReference type="ARBA" id="ARBA00022840"/>
    </source>
</evidence>
<evidence type="ECO:0000313" key="16">
    <source>
        <dbReference type="Proteomes" id="UP000886890"/>
    </source>
</evidence>
<keyword evidence="6" id="KW-0378">Hydrolase</keyword>
<evidence type="ECO:0000256" key="5">
    <source>
        <dbReference type="ARBA" id="ARBA00022763"/>
    </source>
</evidence>
<dbReference type="GO" id="GO:0005524">
    <property type="term" value="F:ATP binding"/>
    <property type="evidence" value="ECO:0007669"/>
    <property type="project" value="UniProtKB-KW"/>
</dbReference>
<dbReference type="PROSITE" id="PS51217">
    <property type="entry name" value="UVRD_HELICASE_CTER"/>
    <property type="match status" value="1"/>
</dbReference>
<evidence type="ECO:0000256" key="4">
    <source>
        <dbReference type="ARBA" id="ARBA00022741"/>
    </source>
</evidence>
<keyword evidence="9" id="KW-0067">ATP-binding</keyword>
<keyword evidence="7 15" id="KW-0347">Helicase</keyword>
<keyword evidence="8" id="KW-0269">Exonuclease</keyword>
<keyword evidence="11" id="KW-0411">Iron-sulfur</keyword>
<dbReference type="NCBIfam" id="TIGR02773">
    <property type="entry name" value="addB_Gpos"/>
    <property type="match status" value="1"/>
</dbReference>
<dbReference type="InterPro" id="IPR014017">
    <property type="entry name" value="DNA_helicase_UvrD-like_C"/>
</dbReference>
<protein>
    <submittedName>
        <fullName evidence="15">Helicase-exonuclease AddAB subunit AddB</fullName>
    </submittedName>
</protein>
<evidence type="ECO:0000256" key="10">
    <source>
        <dbReference type="ARBA" id="ARBA00023004"/>
    </source>
</evidence>
<dbReference type="Pfam" id="PF21445">
    <property type="entry name" value="ADDB_N"/>
    <property type="match status" value="1"/>
</dbReference>
<dbReference type="GO" id="GO:0004527">
    <property type="term" value="F:exonuclease activity"/>
    <property type="evidence" value="ECO:0007669"/>
    <property type="project" value="UniProtKB-KW"/>
</dbReference>
<keyword evidence="4" id="KW-0547">Nucleotide-binding</keyword>
<evidence type="ECO:0000256" key="13">
    <source>
        <dbReference type="ARBA" id="ARBA00023204"/>
    </source>
</evidence>
<dbReference type="GO" id="GO:0004386">
    <property type="term" value="F:helicase activity"/>
    <property type="evidence" value="ECO:0007669"/>
    <property type="project" value="UniProtKB-KW"/>
</dbReference>
<keyword evidence="10" id="KW-0408">Iron</keyword>
<accession>A0A9D1XFK4</accession>
<dbReference type="GO" id="GO:0000724">
    <property type="term" value="P:double-strand break repair via homologous recombination"/>
    <property type="evidence" value="ECO:0007669"/>
    <property type="project" value="InterPro"/>
</dbReference>
<dbReference type="AlphaFoldDB" id="A0A9D1XFK4"/>
<evidence type="ECO:0000256" key="3">
    <source>
        <dbReference type="ARBA" id="ARBA00022723"/>
    </source>
</evidence>
<dbReference type="PANTHER" id="PTHR30591:SF1">
    <property type="entry name" value="RECBCD ENZYME SUBUNIT RECC"/>
    <property type="match status" value="1"/>
</dbReference>
<evidence type="ECO:0000256" key="8">
    <source>
        <dbReference type="ARBA" id="ARBA00022839"/>
    </source>
</evidence>
<dbReference type="GO" id="GO:0051539">
    <property type="term" value="F:4 iron, 4 sulfur cluster binding"/>
    <property type="evidence" value="ECO:0007669"/>
    <property type="project" value="UniProtKB-KW"/>
</dbReference>
<name>A0A9D1XFK4_9FIRM</name>
<evidence type="ECO:0000256" key="7">
    <source>
        <dbReference type="ARBA" id="ARBA00022806"/>
    </source>
</evidence>
<keyword evidence="3" id="KW-0479">Metal-binding</keyword>
<feature type="domain" description="UvrD-like helicase C-terminal" evidence="14">
    <location>
        <begin position="281"/>
        <end position="568"/>
    </location>
</feature>
<evidence type="ECO:0000313" key="15">
    <source>
        <dbReference type="EMBL" id="HIX78285.1"/>
    </source>
</evidence>
<dbReference type="Proteomes" id="UP000886890">
    <property type="component" value="Unassembled WGS sequence"/>
</dbReference>
<dbReference type="Gene3D" id="3.40.50.300">
    <property type="entry name" value="P-loop containing nucleotide triphosphate hydrolases"/>
    <property type="match status" value="3"/>
</dbReference>
<dbReference type="InterPro" id="IPR038726">
    <property type="entry name" value="PDDEXK_AddAB-type"/>
</dbReference>
<evidence type="ECO:0000259" key="14">
    <source>
        <dbReference type="PROSITE" id="PS51217"/>
    </source>
</evidence>
<keyword evidence="1" id="KW-0004">4Fe-4S</keyword>
<keyword evidence="5" id="KW-0227">DNA damage</keyword>